<dbReference type="GO" id="GO:0016853">
    <property type="term" value="F:isomerase activity"/>
    <property type="evidence" value="ECO:0007669"/>
    <property type="project" value="UniProtKB-KW"/>
</dbReference>
<dbReference type="InterPro" id="IPR017517">
    <property type="entry name" value="Maleyloyr_isom"/>
</dbReference>
<proteinExistence type="predicted"/>
<dbReference type="InterPro" id="IPR034660">
    <property type="entry name" value="DinB/YfiT-like"/>
</dbReference>
<dbReference type="InterPro" id="IPR024344">
    <property type="entry name" value="MDMPI_metal-binding"/>
</dbReference>
<evidence type="ECO:0000313" key="2">
    <source>
        <dbReference type="EMBL" id="UNM13008.1"/>
    </source>
</evidence>
<gene>
    <name evidence="2" type="ORF">J4032_17150</name>
</gene>
<name>A0ABY3WK69_9ACTN</name>
<dbReference type="NCBIfam" id="TIGR03083">
    <property type="entry name" value="maleylpyruvate isomerase family mycothiol-dependent enzyme"/>
    <property type="match status" value="1"/>
</dbReference>
<reference evidence="2 3" key="1">
    <citation type="submission" date="2021-03" db="EMBL/GenBank/DDBJ databases">
        <title>Complete genome of Streptomyces formicae strain 1H-GS9 (DSM 100524).</title>
        <authorList>
            <person name="Atanasov K.E."/>
            <person name="Altabella T."/>
            <person name="Ferrer A."/>
        </authorList>
    </citation>
    <scope>NUCLEOTIDE SEQUENCE [LARGE SCALE GENOMIC DNA]</scope>
    <source>
        <strain evidence="2 3">1H-GS9</strain>
    </source>
</reference>
<dbReference type="Pfam" id="PF11716">
    <property type="entry name" value="MDMPI_N"/>
    <property type="match status" value="1"/>
</dbReference>
<dbReference type="SUPFAM" id="SSF109854">
    <property type="entry name" value="DinB/YfiT-like putative metalloenzymes"/>
    <property type="match status" value="1"/>
</dbReference>
<keyword evidence="2" id="KW-0413">Isomerase</keyword>
<protein>
    <submittedName>
        <fullName evidence="2">Maleylpyruvate isomerase family mycothiol-dependent enzyme</fullName>
    </submittedName>
</protein>
<sequence length="254" mass="26870">MTHTMGLLGAVHEDLLGTRLEWLRAGTDLLLAHTDGLTDAEVTAPSLLPGWSRAHLLAHLARNADALLNLLTWARTGVETPMYTDLAQRERDIEQGACAPPARLRADVRATAAGLDAAIAELPSRSWTAPVRSALGRDIPASDVPWLRVRELWIHLVDLGTGASFGDLPTALVDALLTDVAGALGRRPGVPELLLEATDRTETAWRLPAGAAGPARVTGSAAGLLALLTGRTGDASVRGLDPRPDELTAIPVWL</sequence>
<dbReference type="Gene3D" id="1.20.120.450">
    <property type="entry name" value="dinb family like domain"/>
    <property type="match status" value="1"/>
</dbReference>
<dbReference type="EMBL" id="CP071872">
    <property type="protein sequence ID" value="UNM13008.1"/>
    <property type="molecule type" value="Genomic_DNA"/>
</dbReference>
<accession>A0ABY3WK69</accession>
<dbReference type="Gene3D" id="3.30.1050.20">
    <property type="match status" value="1"/>
</dbReference>
<dbReference type="SUPFAM" id="SSF55718">
    <property type="entry name" value="SCP-like"/>
    <property type="match status" value="1"/>
</dbReference>
<dbReference type="Proteomes" id="UP000828924">
    <property type="component" value="Chromosome"/>
</dbReference>
<evidence type="ECO:0000259" key="1">
    <source>
        <dbReference type="Pfam" id="PF11716"/>
    </source>
</evidence>
<feature type="domain" description="Mycothiol-dependent maleylpyruvate isomerase metal-binding" evidence="1">
    <location>
        <begin position="23"/>
        <end position="159"/>
    </location>
</feature>
<keyword evidence="3" id="KW-1185">Reference proteome</keyword>
<evidence type="ECO:0000313" key="3">
    <source>
        <dbReference type="Proteomes" id="UP000828924"/>
    </source>
</evidence>
<dbReference type="InterPro" id="IPR036527">
    <property type="entry name" value="SCP2_sterol-bd_dom_sf"/>
</dbReference>
<organism evidence="2 3">
    <name type="scientific">Streptomyces formicae</name>
    <dbReference type="NCBI Taxonomy" id="1616117"/>
    <lineage>
        <taxon>Bacteria</taxon>
        <taxon>Bacillati</taxon>
        <taxon>Actinomycetota</taxon>
        <taxon>Actinomycetes</taxon>
        <taxon>Kitasatosporales</taxon>
        <taxon>Streptomycetaceae</taxon>
        <taxon>Streptomyces</taxon>
    </lineage>
</organism>
<dbReference type="RefSeq" id="WP_242331722.1">
    <property type="nucleotide sequence ID" value="NZ_CP071872.1"/>
</dbReference>